<dbReference type="GO" id="GO:0008270">
    <property type="term" value="F:zinc ion binding"/>
    <property type="evidence" value="ECO:0007669"/>
    <property type="project" value="UniProtKB-KW"/>
</dbReference>
<dbReference type="GO" id="GO:0006313">
    <property type="term" value="P:DNA transposition"/>
    <property type="evidence" value="ECO:0007669"/>
    <property type="project" value="InterPro"/>
</dbReference>
<name>A0A1V5ZKN5_9BACT</name>
<comment type="caution">
    <text evidence="3">The sequence shown here is derived from an EMBL/GenBank/DDBJ whole genome shotgun (WGS) entry which is preliminary data.</text>
</comment>
<keyword evidence="1" id="KW-0862">Zinc</keyword>
<dbReference type="GO" id="GO:0003677">
    <property type="term" value="F:DNA binding"/>
    <property type="evidence" value="ECO:0007669"/>
    <property type="project" value="InterPro"/>
</dbReference>
<evidence type="ECO:0000256" key="1">
    <source>
        <dbReference type="PROSITE-ProRule" id="PRU00325"/>
    </source>
</evidence>
<dbReference type="EMBL" id="MWDB01000039">
    <property type="protein sequence ID" value="OQB40586.1"/>
    <property type="molecule type" value="Genomic_DNA"/>
</dbReference>
<dbReference type="PANTHER" id="PTHR34631">
    <property type="match status" value="1"/>
</dbReference>
<dbReference type="PANTHER" id="PTHR34631:SF3">
    <property type="entry name" value="ISSOD12 TRANSPOSASE TNPA_ISSOD12"/>
    <property type="match status" value="1"/>
</dbReference>
<dbReference type="InterPro" id="IPR007527">
    <property type="entry name" value="Znf_SWIM"/>
</dbReference>
<dbReference type="Pfam" id="PF01609">
    <property type="entry name" value="DDE_Tnp_1"/>
    <property type="match status" value="1"/>
</dbReference>
<dbReference type="InterPro" id="IPR053520">
    <property type="entry name" value="Transposase_Tn903"/>
</dbReference>
<dbReference type="PROSITE" id="PS50966">
    <property type="entry name" value="ZF_SWIM"/>
    <property type="match status" value="1"/>
</dbReference>
<dbReference type="AlphaFoldDB" id="A0A1V5ZKN5"/>
<sequence>MEDMRKVRGLAILKEHKIKKIEGGYLVPSQNKNKRYFVAEHDFNCTCPDCQNRHLTCKHAYAVKYYLGIEKSNEEGIKTIEKVPLTYTQAWNTYNQAQQKEVEQFDVLLKDLLENVEEPSYEFGRPTLSKQETLFCAIKKVYSQMSSRRAKGLFNQANEKEFIKKSPHFNAVSKLLNEEETEAILENLILLSAQPLKSVETSFAVDSSGFRTTTFNSYCQDKHGANKKHKYMKAHILVGTKTNIICSAKVTDEYSADCPEFKGLIQQLNNYNIQEVSADKAYSSRDNLSLVNNLGAVPFIPFKSNATGKPRGKSHIWRKMFNYFQYNQEEFLEHYHKRSNVETTFHMIKSKLGDSLKSKNETAQKNELLCKLIAHNIIVLISETSQIKLNSL</sequence>
<protein>
    <submittedName>
        <fullName evidence="3">Transposase DDE domain protein</fullName>
    </submittedName>
</protein>
<proteinExistence type="predicted"/>
<keyword evidence="1" id="KW-0479">Metal-binding</keyword>
<evidence type="ECO:0000313" key="3">
    <source>
        <dbReference type="EMBL" id="OQB40586.1"/>
    </source>
</evidence>
<reference evidence="3" key="1">
    <citation type="submission" date="2017-02" db="EMBL/GenBank/DDBJ databases">
        <title>Delving into the versatile metabolic prowess of the omnipresent phylum Bacteroidetes.</title>
        <authorList>
            <person name="Nobu M.K."/>
            <person name="Mei R."/>
            <person name="Narihiro T."/>
            <person name="Kuroda K."/>
            <person name="Liu W.-T."/>
        </authorList>
    </citation>
    <scope>NUCLEOTIDE SEQUENCE</scope>
    <source>
        <strain evidence="3">ADurb.Bin160</strain>
    </source>
</reference>
<keyword evidence="1" id="KW-0863">Zinc-finger</keyword>
<dbReference type="InterPro" id="IPR053172">
    <property type="entry name" value="Tn903_transposase"/>
</dbReference>
<dbReference type="Proteomes" id="UP000485621">
    <property type="component" value="Unassembled WGS sequence"/>
</dbReference>
<accession>A0A1V5ZKN5</accession>
<gene>
    <name evidence="3" type="ORF">BWY04_01291</name>
</gene>
<dbReference type="GO" id="GO:0004803">
    <property type="term" value="F:transposase activity"/>
    <property type="evidence" value="ECO:0007669"/>
    <property type="project" value="InterPro"/>
</dbReference>
<organism evidence="3">
    <name type="scientific">candidate division CPR1 bacterium ADurb.Bin160</name>
    <dbReference type="NCBI Taxonomy" id="1852826"/>
    <lineage>
        <taxon>Bacteria</taxon>
        <taxon>candidate division CPR1</taxon>
    </lineage>
</organism>
<dbReference type="NCBIfam" id="NF033579">
    <property type="entry name" value="transpos_IS5_2"/>
    <property type="match status" value="1"/>
</dbReference>
<dbReference type="InterPro" id="IPR002559">
    <property type="entry name" value="Transposase_11"/>
</dbReference>
<evidence type="ECO:0000259" key="2">
    <source>
        <dbReference type="PROSITE" id="PS50966"/>
    </source>
</evidence>
<feature type="domain" description="SWIM-type" evidence="2">
    <location>
        <begin position="25"/>
        <end position="68"/>
    </location>
</feature>